<dbReference type="CDD" id="cd00082">
    <property type="entry name" value="HisKA"/>
    <property type="match status" value="1"/>
</dbReference>
<dbReference type="GO" id="GO:0004721">
    <property type="term" value="F:phosphoprotein phosphatase activity"/>
    <property type="evidence" value="ECO:0007669"/>
    <property type="project" value="TreeGrafter"/>
</dbReference>
<keyword evidence="4" id="KW-1003">Cell membrane</keyword>
<comment type="subcellular location">
    <subcellularLocation>
        <location evidence="2">Cell membrane</location>
        <topology evidence="2">Multi-pass membrane protein</topology>
    </subcellularLocation>
</comment>
<dbReference type="InterPro" id="IPR036890">
    <property type="entry name" value="HATPase_C_sf"/>
</dbReference>
<keyword evidence="6 11" id="KW-0812">Transmembrane</keyword>
<dbReference type="OrthoDB" id="9780487at2"/>
<organism evidence="13 14">
    <name type="scientific">Anaerovirgula multivorans</name>
    <dbReference type="NCBI Taxonomy" id="312168"/>
    <lineage>
        <taxon>Bacteria</taxon>
        <taxon>Bacillati</taxon>
        <taxon>Bacillota</taxon>
        <taxon>Clostridia</taxon>
        <taxon>Peptostreptococcales</taxon>
        <taxon>Natronincolaceae</taxon>
        <taxon>Anaerovirgula</taxon>
    </lineage>
</organism>
<dbReference type="InterPro" id="IPR003661">
    <property type="entry name" value="HisK_dim/P_dom"/>
</dbReference>
<keyword evidence="10 11" id="KW-0472">Membrane</keyword>
<dbReference type="InterPro" id="IPR005467">
    <property type="entry name" value="His_kinase_dom"/>
</dbReference>
<evidence type="ECO:0000313" key="14">
    <source>
        <dbReference type="Proteomes" id="UP000198304"/>
    </source>
</evidence>
<keyword evidence="9" id="KW-0902">Two-component regulatory system</keyword>
<dbReference type="SUPFAM" id="SSF47384">
    <property type="entry name" value="Homodimeric domain of signal transducing histidine kinase"/>
    <property type="match status" value="1"/>
</dbReference>
<dbReference type="EC" id="2.7.13.3" evidence="3"/>
<evidence type="ECO:0000256" key="4">
    <source>
        <dbReference type="ARBA" id="ARBA00022475"/>
    </source>
</evidence>
<evidence type="ECO:0000256" key="3">
    <source>
        <dbReference type="ARBA" id="ARBA00012438"/>
    </source>
</evidence>
<dbReference type="EMBL" id="FZOJ01000018">
    <property type="protein sequence ID" value="SNS71036.1"/>
    <property type="molecule type" value="Genomic_DNA"/>
</dbReference>
<evidence type="ECO:0000256" key="11">
    <source>
        <dbReference type="SAM" id="Phobius"/>
    </source>
</evidence>
<dbReference type="Gene3D" id="3.30.565.10">
    <property type="entry name" value="Histidine kinase-like ATPase, C-terminal domain"/>
    <property type="match status" value="1"/>
</dbReference>
<protein>
    <recommendedName>
        <fullName evidence="3">histidine kinase</fullName>
        <ecNumber evidence="3">2.7.13.3</ecNumber>
    </recommendedName>
</protein>
<dbReference type="PROSITE" id="PS50109">
    <property type="entry name" value="HIS_KIN"/>
    <property type="match status" value="1"/>
</dbReference>
<dbReference type="InterPro" id="IPR050351">
    <property type="entry name" value="BphY/WalK/GraS-like"/>
</dbReference>
<evidence type="ECO:0000313" key="13">
    <source>
        <dbReference type="EMBL" id="SNS71036.1"/>
    </source>
</evidence>
<evidence type="ECO:0000256" key="7">
    <source>
        <dbReference type="ARBA" id="ARBA00022777"/>
    </source>
</evidence>
<evidence type="ECO:0000256" key="10">
    <source>
        <dbReference type="ARBA" id="ARBA00023136"/>
    </source>
</evidence>
<dbReference type="InterPro" id="IPR036097">
    <property type="entry name" value="HisK_dim/P_sf"/>
</dbReference>
<keyword evidence="7 13" id="KW-0418">Kinase</keyword>
<sequence length="337" mass="39331">MRLKDFLYGRKGIILLHIIGMFALYFYLRIFDIPQLAVLFIVFAWIIVFLCYLTVIFFNRRRYYVKLEEFIENSTDLNTLTNSLKSPENTDMKMFYEYIQRLNEDVRGKITEIKNKQSSYQEYIESWIHDVKTPIASIKLIIETDLKRICHDELLEEVNKIDHLVDQTLYFARSENVEKDYFIKEIPVMKCVKAAIEGNTALIARKGITLDVKNSGETVFSDEKWLGFILNQILINAIKYSKNIEPCIKIWVDKKSDSVVLNIEDNGIGIPKQDIGRIFNKGFTGELGRKYEKSTGMGLYLVKELCCKLGHGVYVQSSEREFTRVSIVFPKSNFVHF</sequence>
<evidence type="ECO:0000259" key="12">
    <source>
        <dbReference type="PROSITE" id="PS50109"/>
    </source>
</evidence>
<dbReference type="GO" id="GO:0000155">
    <property type="term" value="F:phosphorelay sensor kinase activity"/>
    <property type="evidence" value="ECO:0007669"/>
    <property type="project" value="InterPro"/>
</dbReference>
<gene>
    <name evidence="13" type="ORF">SAMN05446037_101818</name>
</gene>
<accession>A0A239GP55</accession>
<feature type="transmembrane region" description="Helical" evidence="11">
    <location>
        <begin position="12"/>
        <end position="30"/>
    </location>
</feature>
<keyword evidence="8 11" id="KW-1133">Transmembrane helix</keyword>
<name>A0A239GP55_9FIRM</name>
<evidence type="ECO:0000256" key="1">
    <source>
        <dbReference type="ARBA" id="ARBA00000085"/>
    </source>
</evidence>
<evidence type="ECO:0000256" key="8">
    <source>
        <dbReference type="ARBA" id="ARBA00022989"/>
    </source>
</evidence>
<evidence type="ECO:0000256" key="6">
    <source>
        <dbReference type="ARBA" id="ARBA00022692"/>
    </source>
</evidence>
<keyword evidence="5" id="KW-0808">Transferase</keyword>
<feature type="transmembrane region" description="Helical" evidence="11">
    <location>
        <begin position="36"/>
        <end position="58"/>
    </location>
</feature>
<dbReference type="GO" id="GO:0016036">
    <property type="term" value="P:cellular response to phosphate starvation"/>
    <property type="evidence" value="ECO:0007669"/>
    <property type="project" value="TreeGrafter"/>
</dbReference>
<dbReference type="SMART" id="SM00387">
    <property type="entry name" value="HATPase_c"/>
    <property type="match status" value="1"/>
</dbReference>
<dbReference type="PANTHER" id="PTHR45453">
    <property type="entry name" value="PHOSPHATE REGULON SENSOR PROTEIN PHOR"/>
    <property type="match status" value="1"/>
</dbReference>
<reference evidence="13 14" key="1">
    <citation type="submission" date="2017-06" db="EMBL/GenBank/DDBJ databases">
        <authorList>
            <person name="Kim H.J."/>
            <person name="Triplett B.A."/>
        </authorList>
    </citation>
    <scope>NUCLEOTIDE SEQUENCE [LARGE SCALE GENOMIC DNA]</scope>
    <source>
        <strain evidence="13 14">SCA</strain>
    </source>
</reference>
<dbReference type="Pfam" id="PF02518">
    <property type="entry name" value="HATPase_c"/>
    <property type="match status" value="1"/>
</dbReference>
<dbReference type="PANTHER" id="PTHR45453:SF2">
    <property type="entry name" value="HISTIDINE KINASE"/>
    <property type="match status" value="1"/>
</dbReference>
<dbReference type="SMART" id="SM00388">
    <property type="entry name" value="HisKA"/>
    <property type="match status" value="1"/>
</dbReference>
<proteinExistence type="predicted"/>
<evidence type="ECO:0000256" key="2">
    <source>
        <dbReference type="ARBA" id="ARBA00004651"/>
    </source>
</evidence>
<dbReference type="SUPFAM" id="SSF55874">
    <property type="entry name" value="ATPase domain of HSP90 chaperone/DNA topoisomerase II/histidine kinase"/>
    <property type="match status" value="1"/>
</dbReference>
<evidence type="ECO:0000256" key="5">
    <source>
        <dbReference type="ARBA" id="ARBA00022679"/>
    </source>
</evidence>
<feature type="domain" description="Histidine kinase" evidence="12">
    <location>
        <begin position="126"/>
        <end position="333"/>
    </location>
</feature>
<dbReference type="InterPro" id="IPR003594">
    <property type="entry name" value="HATPase_dom"/>
</dbReference>
<keyword evidence="14" id="KW-1185">Reference proteome</keyword>
<evidence type="ECO:0000256" key="9">
    <source>
        <dbReference type="ARBA" id="ARBA00023012"/>
    </source>
</evidence>
<dbReference type="Proteomes" id="UP000198304">
    <property type="component" value="Unassembled WGS sequence"/>
</dbReference>
<dbReference type="RefSeq" id="WP_089283924.1">
    <property type="nucleotide sequence ID" value="NZ_FZOJ01000018.1"/>
</dbReference>
<dbReference type="GO" id="GO:0005886">
    <property type="term" value="C:plasma membrane"/>
    <property type="evidence" value="ECO:0007669"/>
    <property type="project" value="UniProtKB-SubCell"/>
</dbReference>
<dbReference type="AlphaFoldDB" id="A0A239GP55"/>
<comment type="catalytic activity">
    <reaction evidence="1">
        <text>ATP + protein L-histidine = ADP + protein N-phospho-L-histidine.</text>
        <dbReference type="EC" id="2.7.13.3"/>
    </reaction>
</comment>